<feature type="non-terminal residue" evidence="1">
    <location>
        <position position="49"/>
    </location>
</feature>
<accession>A0A0B7ASC6</accession>
<name>A0A0B7ASC6_9EUPU</name>
<dbReference type="AlphaFoldDB" id="A0A0B7ASC6"/>
<dbReference type="EMBL" id="HACG01036627">
    <property type="protein sequence ID" value="CEK83492.1"/>
    <property type="molecule type" value="Transcribed_RNA"/>
</dbReference>
<sequence length="49" mass="6050">MSRYKSHISKESKIILLDYLKKELNVKENWLINNILYRKITHFGHIKRH</sequence>
<evidence type="ECO:0000313" key="1">
    <source>
        <dbReference type="EMBL" id="CEK83492.1"/>
    </source>
</evidence>
<gene>
    <name evidence="1" type="primary">ORF137352</name>
</gene>
<proteinExistence type="predicted"/>
<organism evidence="1">
    <name type="scientific">Arion vulgaris</name>
    <dbReference type="NCBI Taxonomy" id="1028688"/>
    <lineage>
        <taxon>Eukaryota</taxon>
        <taxon>Metazoa</taxon>
        <taxon>Spiralia</taxon>
        <taxon>Lophotrochozoa</taxon>
        <taxon>Mollusca</taxon>
        <taxon>Gastropoda</taxon>
        <taxon>Heterobranchia</taxon>
        <taxon>Euthyneura</taxon>
        <taxon>Panpulmonata</taxon>
        <taxon>Eupulmonata</taxon>
        <taxon>Stylommatophora</taxon>
        <taxon>Helicina</taxon>
        <taxon>Arionoidea</taxon>
        <taxon>Arionidae</taxon>
        <taxon>Arion</taxon>
    </lineage>
</organism>
<protein>
    <submittedName>
        <fullName evidence="1">Uncharacterized protein</fullName>
    </submittedName>
</protein>
<reference evidence="1" key="1">
    <citation type="submission" date="2014-12" db="EMBL/GenBank/DDBJ databases">
        <title>Insight into the proteome of Arion vulgaris.</title>
        <authorList>
            <person name="Aradska J."/>
            <person name="Bulat T."/>
            <person name="Smidak R."/>
            <person name="Sarate P."/>
            <person name="Gangsoo J."/>
            <person name="Sialana F."/>
            <person name="Bilban M."/>
            <person name="Lubec G."/>
        </authorList>
    </citation>
    <scope>NUCLEOTIDE SEQUENCE</scope>
    <source>
        <tissue evidence="1">Skin</tissue>
    </source>
</reference>